<dbReference type="GO" id="GO:0008168">
    <property type="term" value="F:methyltransferase activity"/>
    <property type="evidence" value="ECO:0007669"/>
    <property type="project" value="UniProtKB-KW"/>
</dbReference>
<dbReference type="Gene3D" id="3.30.428.10">
    <property type="entry name" value="HIT-like"/>
    <property type="match status" value="1"/>
</dbReference>
<gene>
    <name evidence="1" type="ORF">ACFPOB_10455</name>
</gene>
<organism evidence="1 2">
    <name type="scientific">Bosea eneae</name>
    <dbReference type="NCBI Taxonomy" id="151454"/>
    <lineage>
        <taxon>Bacteria</taxon>
        <taxon>Pseudomonadati</taxon>
        <taxon>Pseudomonadota</taxon>
        <taxon>Alphaproteobacteria</taxon>
        <taxon>Hyphomicrobiales</taxon>
        <taxon>Boseaceae</taxon>
        <taxon>Bosea</taxon>
    </lineage>
</organism>
<comment type="caution">
    <text evidence="1">The sequence shown here is derived from an EMBL/GenBank/DDBJ whole genome shotgun (WGS) entry which is preliminary data.</text>
</comment>
<dbReference type="EMBL" id="JBHSLW010000011">
    <property type="protein sequence ID" value="MFC5419983.1"/>
    <property type="molecule type" value="Genomic_DNA"/>
</dbReference>
<proteinExistence type="predicted"/>
<protein>
    <submittedName>
        <fullName evidence="1">HIT family protein</fullName>
        <ecNumber evidence="1">2.1.1.-</ecNumber>
    </submittedName>
</protein>
<keyword evidence="2" id="KW-1185">Reference proteome</keyword>
<dbReference type="InterPro" id="IPR036265">
    <property type="entry name" value="HIT-like_sf"/>
</dbReference>
<evidence type="ECO:0000313" key="1">
    <source>
        <dbReference type="EMBL" id="MFC5419983.1"/>
    </source>
</evidence>
<keyword evidence="1" id="KW-0808">Transferase</keyword>
<dbReference type="GO" id="GO:0032259">
    <property type="term" value="P:methylation"/>
    <property type="evidence" value="ECO:0007669"/>
    <property type="project" value="UniProtKB-KW"/>
</dbReference>
<keyword evidence="1" id="KW-0489">Methyltransferase</keyword>
<name>A0ABW0INZ6_9HYPH</name>
<dbReference type="EC" id="2.1.1.-" evidence="1"/>
<reference evidence="2" key="1">
    <citation type="journal article" date="2019" name="Int. J. Syst. Evol. Microbiol.">
        <title>The Global Catalogue of Microorganisms (GCM) 10K type strain sequencing project: providing services to taxonomists for standard genome sequencing and annotation.</title>
        <authorList>
            <consortium name="The Broad Institute Genomics Platform"/>
            <consortium name="The Broad Institute Genome Sequencing Center for Infectious Disease"/>
            <person name="Wu L."/>
            <person name="Ma J."/>
        </authorList>
    </citation>
    <scope>NUCLEOTIDE SEQUENCE [LARGE SCALE GENOMIC DNA]</scope>
    <source>
        <strain evidence="2">NCAIM B.01391</strain>
    </source>
</reference>
<dbReference type="Proteomes" id="UP001596053">
    <property type="component" value="Unassembled WGS sequence"/>
</dbReference>
<dbReference type="SUPFAM" id="SSF54197">
    <property type="entry name" value="HIT-like"/>
    <property type="match status" value="1"/>
</dbReference>
<sequence length="150" mass="17043">MGVICLSCEIVSGRKEVTGGPLCETDHFHAHQDVAYPVPGLVIVASRRHIKSFVEMDGGEAQEFLPLIQKIRRAQSAVGIDSVYYFYNEDTKHHFNFWMVPRYPWMARFGKSIEAVRPALIHARDHMASADEISFVAQMAARLRRILVDN</sequence>
<evidence type="ECO:0000313" key="2">
    <source>
        <dbReference type="Proteomes" id="UP001596053"/>
    </source>
</evidence>
<dbReference type="RefSeq" id="WP_377798109.1">
    <property type="nucleotide sequence ID" value="NZ_JBHSLW010000011.1"/>
</dbReference>
<accession>A0ABW0INZ6</accession>